<evidence type="ECO:0000256" key="8">
    <source>
        <dbReference type="RuleBase" id="RU367071"/>
    </source>
</evidence>
<dbReference type="InterPro" id="IPR036875">
    <property type="entry name" value="Znf_CCHC_sf"/>
</dbReference>
<comment type="function">
    <text evidence="8">Involved in pre-mRNA splicing.</text>
</comment>
<dbReference type="AlphaFoldDB" id="A0A1G4MK80"/>
<dbReference type="Proteomes" id="UP000190831">
    <property type="component" value="Chromosome H"/>
</dbReference>
<comment type="subcellular location">
    <subcellularLocation>
        <location evidence="1 8">Nucleus</location>
    </subcellularLocation>
</comment>
<proteinExistence type="inferred from homology"/>
<dbReference type="InterPro" id="IPR021715">
    <property type="entry name" value="Slu7_dom"/>
</dbReference>
<protein>
    <recommendedName>
        <fullName evidence="8">Pre-mRNA-splicing factor SLU7</fullName>
    </recommendedName>
</protein>
<feature type="region of interest" description="Disordered" evidence="9">
    <location>
        <begin position="36"/>
        <end position="59"/>
    </location>
</feature>
<dbReference type="GO" id="GO:0005681">
    <property type="term" value="C:spliceosomal complex"/>
    <property type="evidence" value="ECO:0007669"/>
    <property type="project" value="UniProtKB-UniRule"/>
</dbReference>
<dbReference type="PANTHER" id="PTHR12942:SF2">
    <property type="entry name" value="PRE-MRNA-SPLICING FACTOR SLU7"/>
    <property type="match status" value="1"/>
</dbReference>
<feature type="region of interest" description="Disordered" evidence="9">
    <location>
        <begin position="299"/>
        <end position="339"/>
    </location>
</feature>
<dbReference type="Gene3D" id="4.10.60.10">
    <property type="entry name" value="Zinc finger, CCHC-type"/>
    <property type="match status" value="1"/>
</dbReference>
<dbReference type="STRING" id="4955.A0A1G4MK80"/>
<gene>
    <name evidence="11" type="ORF">LAFE_0H10352G</name>
</gene>
<keyword evidence="4 8" id="KW-0747">Spliceosome</keyword>
<sequence>MSKKQENVHIPKYIKDQPWFYKVSKDTNDGDYLAHHRRQKDQDSGLDIDNNAEPKVGRGIDDEYVSLGIPSEEVGRGRDVRAPKCTNCGALDHVARDCLEPPRKRQIRTVRSHQSFSRRRDDGESWDAKKDRWFGYDGKEYDEVVQGWVKKAQEQVLNADVEDEEFIDTDEEIELATLGLYKSSVTGALANDDANGSKLRASVRLREDKAAYLNDIGSDTINYDPKSRLYKTEELGEIDAETKMFHRHLKGESLELTKLNRLVREETLKSGIRDEVENEAKTQHVLVANPTKYELLMKEKGTEVSQQAKQDPYAGKSAKRAVGTRQSQEKKRSLLERYG</sequence>
<evidence type="ECO:0000256" key="6">
    <source>
        <dbReference type="ARBA" id="ARBA00023242"/>
    </source>
</evidence>
<dbReference type="InterPro" id="IPR039974">
    <property type="entry name" value="Splicing_factor_SLU7"/>
</dbReference>
<evidence type="ECO:0000256" key="7">
    <source>
        <dbReference type="PROSITE-ProRule" id="PRU00047"/>
    </source>
</evidence>
<accession>A0A1G4MK80</accession>
<name>A0A1G4MK80_LACFM</name>
<comment type="subunit">
    <text evidence="8">Associated with the spliceosome.</text>
</comment>
<evidence type="ECO:0000256" key="9">
    <source>
        <dbReference type="SAM" id="MobiDB-lite"/>
    </source>
</evidence>
<dbReference type="OMA" id="KSKMFRR"/>
<evidence type="ECO:0000256" key="5">
    <source>
        <dbReference type="ARBA" id="ARBA00023187"/>
    </source>
</evidence>
<keyword evidence="6 8" id="KW-0539">Nucleus</keyword>
<comment type="similarity">
    <text evidence="2 8">Belongs to the SLU7 family.</text>
</comment>
<dbReference type="EMBL" id="LT598491">
    <property type="protein sequence ID" value="SCW04294.1"/>
    <property type="molecule type" value="Genomic_DNA"/>
</dbReference>
<keyword evidence="7" id="KW-0479">Metal-binding</keyword>
<feature type="compositionally biased region" description="Basic and acidic residues" evidence="9">
    <location>
        <begin position="327"/>
        <end position="339"/>
    </location>
</feature>
<dbReference type="OrthoDB" id="249612at2759"/>
<dbReference type="PANTHER" id="PTHR12942">
    <property type="entry name" value="STEP II SPLICING FACTOR SLU7"/>
    <property type="match status" value="1"/>
</dbReference>
<dbReference type="GO" id="GO:0008270">
    <property type="term" value="F:zinc ion binding"/>
    <property type="evidence" value="ECO:0007669"/>
    <property type="project" value="UniProtKB-KW"/>
</dbReference>
<organism evidence="11 12">
    <name type="scientific">Lachancea fermentati</name>
    <name type="common">Zygosaccharomyces fermentati</name>
    <dbReference type="NCBI Taxonomy" id="4955"/>
    <lineage>
        <taxon>Eukaryota</taxon>
        <taxon>Fungi</taxon>
        <taxon>Dikarya</taxon>
        <taxon>Ascomycota</taxon>
        <taxon>Saccharomycotina</taxon>
        <taxon>Saccharomycetes</taxon>
        <taxon>Saccharomycetales</taxon>
        <taxon>Saccharomycetaceae</taxon>
        <taxon>Lachancea</taxon>
    </lineage>
</organism>
<dbReference type="Pfam" id="PF11708">
    <property type="entry name" value="Slu7"/>
    <property type="match status" value="1"/>
</dbReference>
<evidence type="ECO:0000313" key="11">
    <source>
        <dbReference type="EMBL" id="SCW04294.1"/>
    </source>
</evidence>
<keyword evidence="7" id="KW-0863">Zinc-finger</keyword>
<keyword evidence="7" id="KW-0862">Zinc</keyword>
<evidence type="ECO:0000256" key="2">
    <source>
        <dbReference type="ARBA" id="ARBA00007203"/>
    </source>
</evidence>
<evidence type="ECO:0000256" key="4">
    <source>
        <dbReference type="ARBA" id="ARBA00022728"/>
    </source>
</evidence>
<dbReference type="GO" id="GO:0000398">
    <property type="term" value="P:mRNA splicing, via spliceosome"/>
    <property type="evidence" value="ECO:0007669"/>
    <property type="project" value="UniProtKB-UniRule"/>
</dbReference>
<reference evidence="11 12" key="1">
    <citation type="submission" date="2016-03" db="EMBL/GenBank/DDBJ databases">
        <authorList>
            <person name="Devillers H."/>
        </authorList>
    </citation>
    <scope>NUCLEOTIDE SEQUENCE [LARGE SCALE GENOMIC DNA]</scope>
    <source>
        <strain evidence="11">CBS 6772</strain>
    </source>
</reference>
<dbReference type="GO" id="GO:0030628">
    <property type="term" value="F:pre-mRNA 3'-splice site binding"/>
    <property type="evidence" value="ECO:0007669"/>
    <property type="project" value="UniProtKB-UniRule"/>
</dbReference>
<keyword evidence="12" id="KW-1185">Reference proteome</keyword>
<dbReference type="PROSITE" id="PS50158">
    <property type="entry name" value="ZF_CCHC"/>
    <property type="match status" value="1"/>
</dbReference>
<evidence type="ECO:0000256" key="3">
    <source>
        <dbReference type="ARBA" id="ARBA00022664"/>
    </source>
</evidence>
<dbReference type="SUPFAM" id="SSF57756">
    <property type="entry name" value="Retrovirus zinc finger-like domains"/>
    <property type="match status" value="1"/>
</dbReference>
<keyword evidence="3 8" id="KW-0507">mRNA processing</keyword>
<dbReference type="InterPro" id="IPR001878">
    <property type="entry name" value="Znf_CCHC"/>
</dbReference>
<evidence type="ECO:0000259" key="10">
    <source>
        <dbReference type="PROSITE" id="PS50158"/>
    </source>
</evidence>
<dbReference type="Pfam" id="PF00098">
    <property type="entry name" value="zf-CCHC"/>
    <property type="match status" value="1"/>
</dbReference>
<evidence type="ECO:0000313" key="12">
    <source>
        <dbReference type="Proteomes" id="UP000190831"/>
    </source>
</evidence>
<feature type="domain" description="CCHC-type" evidence="10">
    <location>
        <begin position="84"/>
        <end position="98"/>
    </location>
</feature>
<keyword evidence="5 8" id="KW-0508">mRNA splicing</keyword>
<evidence type="ECO:0000256" key="1">
    <source>
        <dbReference type="ARBA" id="ARBA00004123"/>
    </source>
</evidence>